<name>A0ABV9MJZ6_9MICC</name>
<evidence type="ECO:0000259" key="5">
    <source>
        <dbReference type="PROSITE" id="PS50931"/>
    </source>
</evidence>
<gene>
    <name evidence="6" type="ORF">ACFO7V_08985</name>
</gene>
<dbReference type="RefSeq" id="WP_382412092.1">
    <property type="nucleotide sequence ID" value="NZ_JBHSHE010000038.1"/>
</dbReference>
<keyword evidence="3" id="KW-0238">DNA-binding</keyword>
<dbReference type="PANTHER" id="PTHR30419">
    <property type="entry name" value="HTH-TYPE TRANSCRIPTIONAL REGULATOR YBHD"/>
    <property type="match status" value="1"/>
</dbReference>
<evidence type="ECO:0000256" key="2">
    <source>
        <dbReference type="ARBA" id="ARBA00023015"/>
    </source>
</evidence>
<evidence type="ECO:0000256" key="3">
    <source>
        <dbReference type="ARBA" id="ARBA00023125"/>
    </source>
</evidence>
<dbReference type="PRINTS" id="PR00039">
    <property type="entry name" value="HTHLYSR"/>
</dbReference>
<accession>A0ABV9MJZ6</accession>
<keyword evidence="4" id="KW-0804">Transcription</keyword>
<reference evidence="7" key="1">
    <citation type="journal article" date="2019" name="Int. J. Syst. Evol. Microbiol.">
        <title>The Global Catalogue of Microorganisms (GCM) 10K type strain sequencing project: providing services to taxonomists for standard genome sequencing and annotation.</title>
        <authorList>
            <consortium name="The Broad Institute Genomics Platform"/>
            <consortium name="The Broad Institute Genome Sequencing Center for Infectious Disease"/>
            <person name="Wu L."/>
            <person name="Ma J."/>
        </authorList>
    </citation>
    <scope>NUCLEOTIDE SEQUENCE [LARGE SCALE GENOMIC DNA]</scope>
    <source>
        <strain evidence="7">CGMCC 1.12849</strain>
    </source>
</reference>
<dbReference type="EMBL" id="JBHSHE010000038">
    <property type="protein sequence ID" value="MFC4716272.1"/>
    <property type="molecule type" value="Genomic_DNA"/>
</dbReference>
<feature type="domain" description="HTH lysR-type" evidence="5">
    <location>
        <begin position="1"/>
        <end position="58"/>
    </location>
</feature>
<dbReference type="InterPro" id="IPR005119">
    <property type="entry name" value="LysR_subst-bd"/>
</dbReference>
<organism evidence="6 7">
    <name type="scientific">Glutamicibacter bergerei</name>
    <dbReference type="NCBI Taxonomy" id="256702"/>
    <lineage>
        <taxon>Bacteria</taxon>
        <taxon>Bacillati</taxon>
        <taxon>Actinomycetota</taxon>
        <taxon>Actinomycetes</taxon>
        <taxon>Micrococcales</taxon>
        <taxon>Micrococcaceae</taxon>
        <taxon>Glutamicibacter</taxon>
    </lineage>
</organism>
<dbReference type="Gene3D" id="1.10.10.10">
    <property type="entry name" value="Winged helix-like DNA-binding domain superfamily/Winged helix DNA-binding domain"/>
    <property type="match status" value="1"/>
</dbReference>
<evidence type="ECO:0000256" key="1">
    <source>
        <dbReference type="ARBA" id="ARBA00009437"/>
    </source>
</evidence>
<dbReference type="InterPro" id="IPR036390">
    <property type="entry name" value="WH_DNA-bd_sf"/>
</dbReference>
<dbReference type="PROSITE" id="PS50931">
    <property type="entry name" value="HTH_LYSR"/>
    <property type="match status" value="1"/>
</dbReference>
<evidence type="ECO:0000313" key="7">
    <source>
        <dbReference type="Proteomes" id="UP001595884"/>
    </source>
</evidence>
<dbReference type="InterPro" id="IPR000847">
    <property type="entry name" value="LysR_HTH_N"/>
</dbReference>
<dbReference type="InterPro" id="IPR050950">
    <property type="entry name" value="HTH-type_LysR_regulators"/>
</dbReference>
<comment type="caution">
    <text evidence="6">The sequence shown here is derived from an EMBL/GenBank/DDBJ whole genome shotgun (WGS) entry which is preliminary data.</text>
</comment>
<dbReference type="Pfam" id="PF00126">
    <property type="entry name" value="HTH_1"/>
    <property type="match status" value="1"/>
</dbReference>
<sequence length="311" mass="33722">MNLEQLRGFTTIARVGHFTRAAEDLHLTQPSLSRQIATLEQDLGSELFHRARGNITLTAAGEALLPLARRMLADEENVRLEMAELAGLRKGRVRLGAPPTLCVSLVAEVLGVFHERFPGIELHLSEAGSKSLLDQLEGGQLDLALIVTSEHAVAQKNLESLPLLCEELVVIDSSTKPRIVGQDSVDLESLSKLPQIIFSQSYDLRASTMNAYRSRDLSPNVVLEGAEMDAVLRFVEVGLGVAIVPATVVVDRPGLASIALQNPRLTRTIGLAHRRDVSLTNAAAAMAESILDTAHQLAMLQPRITSLQARD</sequence>
<dbReference type="SUPFAM" id="SSF53850">
    <property type="entry name" value="Periplasmic binding protein-like II"/>
    <property type="match status" value="1"/>
</dbReference>
<evidence type="ECO:0000313" key="6">
    <source>
        <dbReference type="EMBL" id="MFC4716272.1"/>
    </source>
</evidence>
<dbReference type="Gene3D" id="3.40.190.290">
    <property type="match status" value="1"/>
</dbReference>
<dbReference type="Proteomes" id="UP001595884">
    <property type="component" value="Unassembled WGS sequence"/>
</dbReference>
<dbReference type="SUPFAM" id="SSF46785">
    <property type="entry name" value="Winged helix' DNA-binding domain"/>
    <property type="match status" value="1"/>
</dbReference>
<protein>
    <submittedName>
        <fullName evidence="6">LysR family transcriptional regulator</fullName>
    </submittedName>
</protein>
<comment type="similarity">
    <text evidence="1">Belongs to the LysR transcriptional regulatory family.</text>
</comment>
<dbReference type="Pfam" id="PF03466">
    <property type="entry name" value="LysR_substrate"/>
    <property type="match status" value="1"/>
</dbReference>
<proteinExistence type="inferred from homology"/>
<dbReference type="CDD" id="cd05466">
    <property type="entry name" value="PBP2_LTTR_substrate"/>
    <property type="match status" value="1"/>
</dbReference>
<keyword evidence="2" id="KW-0805">Transcription regulation</keyword>
<evidence type="ECO:0000256" key="4">
    <source>
        <dbReference type="ARBA" id="ARBA00023163"/>
    </source>
</evidence>
<keyword evidence="7" id="KW-1185">Reference proteome</keyword>
<dbReference type="InterPro" id="IPR036388">
    <property type="entry name" value="WH-like_DNA-bd_sf"/>
</dbReference>